<evidence type="ECO:0000313" key="2">
    <source>
        <dbReference type="EMBL" id="CEH13524.1"/>
    </source>
</evidence>
<feature type="chain" id="PRO_5006059379" evidence="1">
    <location>
        <begin position="22"/>
        <end position="209"/>
    </location>
</feature>
<dbReference type="EMBL" id="CCYA01000221">
    <property type="protein sequence ID" value="CEH13524.1"/>
    <property type="molecule type" value="Genomic_DNA"/>
</dbReference>
<dbReference type="AlphaFoldDB" id="A0A0P1BBM7"/>
<organism evidence="2 3">
    <name type="scientific">Ceraceosorus bombacis</name>
    <dbReference type="NCBI Taxonomy" id="401625"/>
    <lineage>
        <taxon>Eukaryota</taxon>
        <taxon>Fungi</taxon>
        <taxon>Dikarya</taxon>
        <taxon>Basidiomycota</taxon>
        <taxon>Ustilaginomycotina</taxon>
        <taxon>Exobasidiomycetes</taxon>
        <taxon>Ceraceosorales</taxon>
        <taxon>Ceraceosoraceae</taxon>
        <taxon>Ceraceosorus</taxon>
    </lineage>
</organism>
<name>A0A0P1BBM7_9BASI</name>
<evidence type="ECO:0000313" key="3">
    <source>
        <dbReference type="Proteomes" id="UP000054845"/>
    </source>
</evidence>
<proteinExistence type="predicted"/>
<dbReference type="Proteomes" id="UP000054845">
    <property type="component" value="Unassembled WGS sequence"/>
</dbReference>
<accession>A0A0P1BBM7</accession>
<reference evidence="2 3" key="1">
    <citation type="submission" date="2014-09" db="EMBL/GenBank/DDBJ databases">
        <authorList>
            <person name="Magalhaes I.L.F."/>
            <person name="Oliveira U."/>
            <person name="Santos F.R."/>
            <person name="Vidigal T.H.D.A."/>
            <person name="Brescovit A.D."/>
            <person name="Santos A.J."/>
        </authorList>
    </citation>
    <scope>NUCLEOTIDE SEQUENCE [LARGE SCALE GENOMIC DNA]</scope>
</reference>
<feature type="signal peptide" evidence="1">
    <location>
        <begin position="1"/>
        <end position="21"/>
    </location>
</feature>
<protein>
    <submittedName>
        <fullName evidence="2">Uncharacterized protein</fullName>
    </submittedName>
</protein>
<keyword evidence="3" id="KW-1185">Reference proteome</keyword>
<sequence>MRRFLPLLFALLAVLLALTLAAPHSVIEPRRKHIFDKPNNDNFQSFRDNLHCFAMDGPTWVMEDWAQFFNWANTTQTGKPPPLPLDDLKIIASCAKGVMWEQIHNGVGDYVDNIATAALPLALTGPWEKLGEYIINHPIREALIKAELLDAVAAAFADIRQVSQGDAWSAGIRGLRVGVKGQELSARIQTYNRYIGAICHDFGCPDQGS</sequence>
<evidence type="ECO:0000256" key="1">
    <source>
        <dbReference type="SAM" id="SignalP"/>
    </source>
</evidence>
<dbReference type="OrthoDB" id="10508312at2759"/>
<keyword evidence="1" id="KW-0732">Signal</keyword>